<feature type="domain" description="RNA-binding S4" evidence="2">
    <location>
        <begin position="1"/>
        <end position="62"/>
    </location>
</feature>
<dbReference type="Gene3D" id="3.10.290.10">
    <property type="entry name" value="RNA-binding S4 domain"/>
    <property type="match status" value="1"/>
</dbReference>
<dbReference type="SMART" id="SM00363">
    <property type="entry name" value="S4"/>
    <property type="match status" value="1"/>
</dbReference>
<dbReference type="InterPro" id="IPR002942">
    <property type="entry name" value="S4_RNA-bd"/>
</dbReference>
<organism evidence="3 4">
    <name type="scientific">Eiseniibacteriota bacterium</name>
    <dbReference type="NCBI Taxonomy" id="2212470"/>
    <lineage>
        <taxon>Bacteria</taxon>
        <taxon>Candidatus Eiseniibacteriota</taxon>
    </lineage>
</organism>
<dbReference type="CDD" id="cd00165">
    <property type="entry name" value="S4"/>
    <property type="match status" value="1"/>
</dbReference>
<dbReference type="GO" id="GO:0003723">
    <property type="term" value="F:RNA binding"/>
    <property type="evidence" value="ECO:0007669"/>
    <property type="project" value="UniProtKB-KW"/>
</dbReference>
<evidence type="ECO:0000256" key="1">
    <source>
        <dbReference type="PROSITE-ProRule" id="PRU00182"/>
    </source>
</evidence>
<evidence type="ECO:0000259" key="2">
    <source>
        <dbReference type="SMART" id="SM00363"/>
    </source>
</evidence>
<dbReference type="Proteomes" id="UP000317716">
    <property type="component" value="Unassembled WGS sequence"/>
</dbReference>
<evidence type="ECO:0000313" key="3">
    <source>
        <dbReference type="EMBL" id="TMQ47477.1"/>
    </source>
</evidence>
<reference evidence="3 4" key="1">
    <citation type="journal article" date="2019" name="Nat. Microbiol.">
        <title>Mediterranean grassland soil C-N compound turnover is dependent on rainfall and depth, and is mediated by genomically divergent microorganisms.</title>
        <authorList>
            <person name="Diamond S."/>
            <person name="Andeer P.F."/>
            <person name="Li Z."/>
            <person name="Crits-Christoph A."/>
            <person name="Burstein D."/>
            <person name="Anantharaman K."/>
            <person name="Lane K.R."/>
            <person name="Thomas B.C."/>
            <person name="Pan C."/>
            <person name="Northen T.R."/>
            <person name="Banfield J.F."/>
        </authorList>
    </citation>
    <scope>NUCLEOTIDE SEQUENCE [LARGE SCALE GENOMIC DNA]</scope>
    <source>
        <strain evidence="3">WS_2</strain>
    </source>
</reference>
<name>A0A538S7Y4_UNCEI</name>
<protein>
    <submittedName>
        <fullName evidence="3">RNA-binding S4 domain-containing protein</fullName>
    </submittedName>
</protein>
<dbReference type="Pfam" id="PF01479">
    <property type="entry name" value="S4"/>
    <property type="match status" value="1"/>
</dbReference>
<sequence>MRFDVALFELRLFKSRSTATVAVQDGAVLLNGGIVKRSHGVKPGDRITLVAPSSRRTLEVVELPRAGLSREAARALVREVTAEASG</sequence>
<evidence type="ECO:0000313" key="4">
    <source>
        <dbReference type="Proteomes" id="UP000317716"/>
    </source>
</evidence>
<keyword evidence="1" id="KW-0694">RNA-binding</keyword>
<proteinExistence type="predicted"/>
<dbReference type="InterPro" id="IPR036986">
    <property type="entry name" value="S4_RNA-bd_sf"/>
</dbReference>
<dbReference type="AlphaFoldDB" id="A0A538S7Y4"/>
<dbReference type="EMBL" id="VBOS01000529">
    <property type="protein sequence ID" value="TMQ47477.1"/>
    <property type="molecule type" value="Genomic_DNA"/>
</dbReference>
<accession>A0A538S7Y4</accession>
<dbReference type="SUPFAM" id="SSF55174">
    <property type="entry name" value="Alpha-L RNA-binding motif"/>
    <property type="match status" value="1"/>
</dbReference>
<dbReference type="PROSITE" id="PS50889">
    <property type="entry name" value="S4"/>
    <property type="match status" value="1"/>
</dbReference>
<comment type="caution">
    <text evidence="3">The sequence shown here is derived from an EMBL/GenBank/DDBJ whole genome shotgun (WGS) entry which is preliminary data.</text>
</comment>
<gene>
    <name evidence="3" type="ORF">E6K72_13990</name>
</gene>